<dbReference type="SUPFAM" id="SSF53850">
    <property type="entry name" value="Periplasmic binding protein-like II"/>
    <property type="match status" value="1"/>
</dbReference>
<evidence type="ECO:0000259" key="6">
    <source>
        <dbReference type="PROSITE" id="PS50931"/>
    </source>
</evidence>
<dbReference type="SUPFAM" id="SSF46785">
    <property type="entry name" value="Winged helix' DNA-binding domain"/>
    <property type="match status" value="1"/>
</dbReference>
<keyword evidence="4" id="KW-0804">Transcription</keyword>
<dbReference type="STRING" id="155974.SAMN04487818_101222"/>
<evidence type="ECO:0000256" key="1">
    <source>
        <dbReference type="ARBA" id="ARBA00009437"/>
    </source>
</evidence>
<evidence type="ECO:0000313" key="8">
    <source>
        <dbReference type="Proteomes" id="UP000199051"/>
    </source>
</evidence>
<dbReference type="PROSITE" id="PS50931">
    <property type="entry name" value="HTH_LYSR"/>
    <property type="match status" value="1"/>
</dbReference>
<organism evidence="7 8">
    <name type="scientific">Actinokineospora terrae</name>
    <dbReference type="NCBI Taxonomy" id="155974"/>
    <lineage>
        <taxon>Bacteria</taxon>
        <taxon>Bacillati</taxon>
        <taxon>Actinomycetota</taxon>
        <taxon>Actinomycetes</taxon>
        <taxon>Pseudonocardiales</taxon>
        <taxon>Pseudonocardiaceae</taxon>
        <taxon>Actinokineospora</taxon>
    </lineage>
</organism>
<evidence type="ECO:0000313" key="7">
    <source>
        <dbReference type="EMBL" id="SEQ99694.1"/>
    </source>
</evidence>
<keyword evidence="2" id="KW-0805">Transcription regulation</keyword>
<dbReference type="GO" id="GO:0003700">
    <property type="term" value="F:DNA-binding transcription factor activity"/>
    <property type="evidence" value="ECO:0007669"/>
    <property type="project" value="InterPro"/>
</dbReference>
<sequence>MVVSDRFPGTEKVRSFLVLADELHFGRAARYLHLSQPALSQQIAAFEREIGLRLFHRSTRQVRLTEAGRDLLAVATSAISVLDTGLADVRRRAGAGRPQVRIGHVGWGTGQVIARAARVLAPEPVQLVPTYTNFGNQLNQLRHGQVDTALLWRPYLPKSHGDVEEATAAVVPTCLVVPWDHALAGRSSVVVAEVGAERLIRIGVEDAFPVAGMRFVEHTADYAVDTLAAVAAGVGLALCPRLAEWDSVHRDLRFIPIEGAESELVVAWRSTTDTADGSAVHRAVRGLCQAGRETAAMLPHHSGTAHPVGAHPVPGHPGSVQLPSAPADGSAGLLDARRGEHARGPRQHDRAHPAPLRRGEVLPEQHQARERAHRR</sequence>
<feature type="compositionally biased region" description="Low complexity" evidence="5">
    <location>
        <begin position="305"/>
        <end position="318"/>
    </location>
</feature>
<dbReference type="Pfam" id="PF03466">
    <property type="entry name" value="LysR_substrate"/>
    <property type="match status" value="1"/>
</dbReference>
<evidence type="ECO:0000256" key="5">
    <source>
        <dbReference type="SAM" id="MobiDB-lite"/>
    </source>
</evidence>
<keyword evidence="3 7" id="KW-0238">DNA-binding</keyword>
<dbReference type="InterPro" id="IPR000847">
    <property type="entry name" value="LysR_HTH_N"/>
</dbReference>
<dbReference type="InterPro" id="IPR036390">
    <property type="entry name" value="WH_DNA-bd_sf"/>
</dbReference>
<dbReference type="InterPro" id="IPR005119">
    <property type="entry name" value="LysR_subst-bd"/>
</dbReference>
<dbReference type="PANTHER" id="PTHR30346">
    <property type="entry name" value="TRANSCRIPTIONAL DUAL REGULATOR HCAR-RELATED"/>
    <property type="match status" value="1"/>
</dbReference>
<dbReference type="EMBL" id="FOGI01000001">
    <property type="protein sequence ID" value="SEQ99694.1"/>
    <property type="molecule type" value="Genomic_DNA"/>
</dbReference>
<dbReference type="Proteomes" id="UP000199051">
    <property type="component" value="Unassembled WGS sequence"/>
</dbReference>
<evidence type="ECO:0000256" key="3">
    <source>
        <dbReference type="ARBA" id="ARBA00023125"/>
    </source>
</evidence>
<feature type="region of interest" description="Disordered" evidence="5">
    <location>
        <begin position="299"/>
        <end position="375"/>
    </location>
</feature>
<evidence type="ECO:0000256" key="4">
    <source>
        <dbReference type="ARBA" id="ARBA00023163"/>
    </source>
</evidence>
<feature type="domain" description="HTH lysR-type" evidence="6">
    <location>
        <begin position="8"/>
        <end position="65"/>
    </location>
</feature>
<dbReference type="FunFam" id="1.10.10.10:FF:000001">
    <property type="entry name" value="LysR family transcriptional regulator"/>
    <property type="match status" value="1"/>
</dbReference>
<protein>
    <submittedName>
        <fullName evidence="7">DNA-binding transcriptional regulator, LysR family</fullName>
    </submittedName>
</protein>
<dbReference type="GO" id="GO:0003677">
    <property type="term" value="F:DNA binding"/>
    <property type="evidence" value="ECO:0007669"/>
    <property type="project" value="UniProtKB-KW"/>
</dbReference>
<reference evidence="8" key="1">
    <citation type="submission" date="2016-10" db="EMBL/GenBank/DDBJ databases">
        <authorList>
            <person name="Varghese N."/>
            <person name="Submissions S."/>
        </authorList>
    </citation>
    <scope>NUCLEOTIDE SEQUENCE [LARGE SCALE GENOMIC DNA]</scope>
    <source>
        <strain evidence="8">DSM 44260</strain>
    </source>
</reference>
<comment type="similarity">
    <text evidence="1">Belongs to the LysR transcriptional regulatory family.</text>
</comment>
<name>A0A1H9KKM4_9PSEU</name>
<dbReference type="PANTHER" id="PTHR30346:SF28">
    <property type="entry name" value="HTH-TYPE TRANSCRIPTIONAL REGULATOR CYNR"/>
    <property type="match status" value="1"/>
</dbReference>
<dbReference type="Gene3D" id="3.40.190.10">
    <property type="entry name" value="Periplasmic binding protein-like II"/>
    <property type="match status" value="2"/>
</dbReference>
<dbReference type="PRINTS" id="PR00039">
    <property type="entry name" value="HTHLYSR"/>
</dbReference>
<dbReference type="GO" id="GO:0032993">
    <property type="term" value="C:protein-DNA complex"/>
    <property type="evidence" value="ECO:0007669"/>
    <property type="project" value="TreeGrafter"/>
</dbReference>
<keyword evidence="8" id="KW-1185">Reference proteome</keyword>
<gene>
    <name evidence="7" type="ORF">SAMN04487818_101222</name>
</gene>
<dbReference type="AlphaFoldDB" id="A0A1H9KKM4"/>
<dbReference type="Gene3D" id="1.10.10.10">
    <property type="entry name" value="Winged helix-like DNA-binding domain superfamily/Winged helix DNA-binding domain"/>
    <property type="match status" value="1"/>
</dbReference>
<accession>A0A1H9KKM4</accession>
<dbReference type="Pfam" id="PF00126">
    <property type="entry name" value="HTH_1"/>
    <property type="match status" value="1"/>
</dbReference>
<evidence type="ECO:0000256" key="2">
    <source>
        <dbReference type="ARBA" id="ARBA00023015"/>
    </source>
</evidence>
<dbReference type="InterPro" id="IPR036388">
    <property type="entry name" value="WH-like_DNA-bd_sf"/>
</dbReference>
<feature type="compositionally biased region" description="Basic and acidic residues" evidence="5">
    <location>
        <begin position="335"/>
        <end position="375"/>
    </location>
</feature>
<proteinExistence type="inferred from homology"/>